<evidence type="ECO:0000313" key="2">
    <source>
        <dbReference type="EMBL" id="CUU60289.1"/>
    </source>
</evidence>
<reference evidence="3" key="1">
    <citation type="submission" date="2015-11" db="EMBL/GenBank/DDBJ databases">
        <authorList>
            <person name="Varghese N."/>
        </authorList>
    </citation>
    <scope>NUCLEOTIDE SEQUENCE [LARGE SCALE GENOMIC DNA]</scope>
    <source>
        <strain evidence="3">DSM 45899</strain>
    </source>
</reference>
<dbReference type="Proteomes" id="UP000198802">
    <property type="component" value="Unassembled WGS sequence"/>
</dbReference>
<evidence type="ECO:0000313" key="3">
    <source>
        <dbReference type="Proteomes" id="UP000198802"/>
    </source>
</evidence>
<protein>
    <submittedName>
        <fullName evidence="2">Uncharacterized protein</fullName>
    </submittedName>
</protein>
<accession>A0A0S4QXE6</accession>
<name>A0A0S4QXE6_9ACTN</name>
<organism evidence="2 3">
    <name type="scientific">Parafrankia irregularis</name>
    <dbReference type="NCBI Taxonomy" id="795642"/>
    <lineage>
        <taxon>Bacteria</taxon>
        <taxon>Bacillati</taxon>
        <taxon>Actinomycetota</taxon>
        <taxon>Actinomycetes</taxon>
        <taxon>Frankiales</taxon>
        <taxon>Frankiaceae</taxon>
        <taxon>Parafrankia</taxon>
    </lineage>
</organism>
<evidence type="ECO:0000256" key="1">
    <source>
        <dbReference type="SAM" id="MobiDB-lite"/>
    </source>
</evidence>
<proteinExistence type="predicted"/>
<sequence length="36" mass="3567">MMNNISFEEIGPVAGTQPGDAAAVSHLPASAAGAFH</sequence>
<gene>
    <name evidence="2" type="ORF">Ga0074812_1384</name>
</gene>
<dbReference type="AlphaFoldDB" id="A0A0S4QXE6"/>
<keyword evidence="3" id="KW-1185">Reference proteome</keyword>
<feature type="region of interest" description="Disordered" evidence="1">
    <location>
        <begin position="1"/>
        <end position="21"/>
    </location>
</feature>
<dbReference type="EMBL" id="FAOZ01000038">
    <property type="protein sequence ID" value="CUU60289.1"/>
    <property type="molecule type" value="Genomic_DNA"/>
</dbReference>